<reference evidence="2" key="1">
    <citation type="submission" date="2022-12" db="EMBL/GenBank/DDBJ databases">
        <authorList>
            <person name="Alioto T."/>
            <person name="Alioto T."/>
            <person name="Gomez Garrido J."/>
        </authorList>
    </citation>
    <scope>NUCLEOTIDE SEQUENCE</scope>
</reference>
<keyword evidence="3" id="KW-1185">Reference proteome</keyword>
<dbReference type="AlphaFoldDB" id="A0AA35K2U3"/>
<feature type="domain" description="DDE-1" evidence="1">
    <location>
        <begin position="11"/>
        <end position="58"/>
    </location>
</feature>
<sequence length="89" mass="9743">MLLGIPSDSFVHGEVEVVFLSRNATSLIHPLDQGVIRCFKVAHLKLTFSRLINTMDADPVLGLTARWKSFSNAHCITDIKQALGATNHG</sequence>
<evidence type="ECO:0000313" key="2">
    <source>
        <dbReference type="EMBL" id="CAI5769408.1"/>
    </source>
</evidence>
<gene>
    <name evidence="2" type="ORF">PODLI_1B011421</name>
</gene>
<name>A0AA35K2U3_9SAUR</name>
<dbReference type="GO" id="GO:0003676">
    <property type="term" value="F:nucleic acid binding"/>
    <property type="evidence" value="ECO:0007669"/>
    <property type="project" value="InterPro"/>
</dbReference>
<proteinExistence type="predicted"/>
<dbReference type="Pfam" id="PF03184">
    <property type="entry name" value="DDE_1"/>
    <property type="match status" value="1"/>
</dbReference>
<dbReference type="EMBL" id="OX395128">
    <property type="protein sequence ID" value="CAI5769408.1"/>
    <property type="molecule type" value="Genomic_DNA"/>
</dbReference>
<accession>A0AA35K2U3</accession>
<protein>
    <submittedName>
        <fullName evidence="2">Transposable element-derived 1-like</fullName>
    </submittedName>
</protein>
<evidence type="ECO:0000259" key="1">
    <source>
        <dbReference type="Pfam" id="PF03184"/>
    </source>
</evidence>
<dbReference type="Proteomes" id="UP001178461">
    <property type="component" value="Chromosome 3"/>
</dbReference>
<evidence type="ECO:0000313" key="3">
    <source>
        <dbReference type="Proteomes" id="UP001178461"/>
    </source>
</evidence>
<organism evidence="2 3">
    <name type="scientific">Podarcis lilfordi</name>
    <name type="common">Lilford's wall lizard</name>
    <dbReference type="NCBI Taxonomy" id="74358"/>
    <lineage>
        <taxon>Eukaryota</taxon>
        <taxon>Metazoa</taxon>
        <taxon>Chordata</taxon>
        <taxon>Craniata</taxon>
        <taxon>Vertebrata</taxon>
        <taxon>Euteleostomi</taxon>
        <taxon>Lepidosauria</taxon>
        <taxon>Squamata</taxon>
        <taxon>Bifurcata</taxon>
        <taxon>Unidentata</taxon>
        <taxon>Episquamata</taxon>
        <taxon>Laterata</taxon>
        <taxon>Lacertibaenia</taxon>
        <taxon>Lacertidae</taxon>
        <taxon>Podarcis</taxon>
    </lineage>
</organism>
<dbReference type="InterPro" id="IPR004875">
    <property type="entry name" value="DDE_SF_endonuclease_dom"/>
</dbReference>